<proteinExistence type="predicted"/>
<dbReference type="RefSeq" id="WP_143081991.1">
    <property type="nucleotide sequence ID" value="NZ_JAZETU010000002.1"/>
</dbReference>
<keyword evidence="2" id="KW-1133">Transmembrane helix</keyword>
<dbReference type="AlphaFoldDB" id="A0A0U1NMV2"/>
<accession>A0A0U1NMV2</accession>
<evidence type="ECO:0000256" key="2">
    <source>
        <dbReference type="SAM" id="Phobius"/>
    </source>
</evidence>
<feature type="transmembrane region" description="Helical" evidence="2">
    <location>
        <begin position="6"/>
        <end position="22"/>
    </location>
</feature>
<keyword evidence="2" id="KW-0472">Membrane</keyword>
<dbReference type="STRING" id="282199.GCA_001049735_02120"/>
<evidence type="ECO:0000313" key="4">
    <source>
        <dbReference type="Proteomes" id="UP000048949"/>
    </source>
</evidence>
<reference evidence="3 4" key="1">
    <citation type="submission" date="2015-04" db="EMBL/GenBank/DDBJ databases">
        <authorList>
            <person name="Syromyatnikov M.Y."/>
            <person name="Popov V.N."/>
        </authorList>
    </citation>
    <scope>NUCLEOTIDE SEQUENCE [LARGE SCALE GENOMIC DNA]</scope>
    <source>
        <strain evidence="3 4">CECT 5292</strain>
    </source>
</reference>
<feature type="region of interest" description="Disordered" evidence="1">
    <location>
        <begin position="57"/>
        <end position="111"/>
    </location>
</feature>
<keyword evidence="4" id="KW-1185">Reference proteome</keyword>
<dbReference type="EMBL" id="CVQV01000011">
    <property type="protein sequence ID" value="CRK76064.1"/>
    <property type="molecule type" value="Genomic_DNA"/>
</dbReference>
<organism evidence="3 4">
    <name type="scientific">Nereida ignava</name>
    <dbReference type="NCBI Taxonomy" id="282199"/>
    <lineage>
        <taxon>Bacteria</taxon>
        <taxon>Pseudomonadati</taxon>
        <taxon>Pseudomonadota</taxon>
        <taxon>Alphaproteobacteria</taxon>
        <taxon>Rhodobacterales</taxon>
        <taxon>Roseobacteraceae</taxon>
        <taxon>Nereida</taxon>
    </lineage>
</organism>
<keyword evidence="2" id="KW-0812">Transmembrane</keyword>
<evidence type="ECO:0000313" key="3">
    <source>
        <dbReference type="EMBL" id="CRK76064.1"/>
    </source>
</evidence>
<protein>
    <submittedName>
        <fullName evidence="3">Uncharacterized protein</fullName>
    </submittedName>
</protein>
<evidence type="ECO:0000256" key="1">
    <source>
        <dbReference type="SAM" id="MobiDB-lite"/>
    </source>
</evidence>
<gene>
    <name evidence="3" type="ORF">NIG5292_02121</name>
</gene>
<sequence>MLSGRMTYFIAIFVGICFAMWVRRRSMMRAALHQSAPYDPDPRELPRSAGQPVATVRLEKGTVGPSVATPRANNPRQPNKIVDRSGKKRQAAWHDIKHIPKRKSGHPSPPP</sequence>
<name>A0A0U1NMV2_9RHOB</name>
<dbReference type="Proteomes" id="UP000048949">
    <property type="component" value="Unassembled WGS sequence"/>
</dbReference>